<feature type="compositionally biased region" description="Polar residues" evidence="1">
    <location>
        <begin position="1"/>
        <end position="19"/>
    </location>
</feature>
<evidence type="ECO:0000313" key="3">
    <source>
        <dbReference type="Proteomes" id="UP000275078"/>
    </source>
</evidence>
<reference evidence="2 3" key="1">
    <citation type="journal article" date="2018" name="Nat. Ecol. Evol.">
        <title>Pezizomycetes genomes reveal the molecular basis of ectomycorrhizal truffle lifestyle.</title>
        <authorList>
            <person name="Murat C."/>
            <person name="Payen T."/>
            <person name="Noel B."/>
            <person name="Kuo A."/>
            <person name="Morin E."/>
            <person name="Chen J."/>
            <person name="Kohler A."/>
            <person name="Krizsan K."/>
            <person name="Balestrini R."/>
            <person name="Da Silva C."/>
            <person name="Montanini B."/>
            <person name="Hainaut M."/>
            <person name="Levati E."/>
            <person name="Barry K.W."/>
            <person name="Belfiori B."/>
            <person name="Cichocki N."/>
            <person name="Clum A."/>
            <person name="Dockter R.B."/>
            <person name="Fauchery L."/>
            <person name="Guy J."/>
            <person name="Iotti M."/>
            <person name="Le Tacon F."/>
            <person name="Lindquist E.A."/>
            <person name="Lipzen A."/>
            <person name="Malagnac F."/>
            <person name="Mello A."/>
            <person name="Molinier V."/>
            <person name="Miyauchi S."/>
            <person name="Poulain J."/>
            <person name="Riccioni C."/>
            <person name="Rubini A."/>
            <person name="Sitrit Y."/>
            <person name="Splivallo R."/>
            <person name="Traeger S."/>
            <person name="Wang M."/>
            <person name="Zifcakova L."/>
            <person name="Wipf D."/>
            <person name="Zambonelli A."/>
            <person name="Paolocci F."/>
            <person name="Nowrousian M."/>
            <person name="Ottonello S."/>
            <person name="Baldrian P."/>
            <person name="Spatafora J.W."/>
            <person name="Henrissat B."/>
            <person name="Nagy L.G."/>
            <person name="Aury J.M."/>
            <person name="Wincker P."/>
            <person name="Grigoriev I.V."/>
            <person name="Bonfante P."/>
            <person name="Martin F.M."/>
        </authorList>
    </citation>
    <scope>NUCLEOTIDE SEQUENCE [LARGE SCALE GENOMIC DNA]</scope>
    <source>
        <strain evidence="2 3">RN42</strain>
    </source>
</reference>
<feature type="region of interest" description="Disordered" evidence="1">
    <location>
        <begin position="1"/>
        <end position="38"/>
    </location>
</feature>
<evidence type="ECO:0000313" key="2">
    <source>
        <dbReference type="EMBL" id="RPA74614.1"/>
    </source>
</evidence>
<organism evidence="2 3">
    <name type="scientific">Ascobolus immersus RN42</name>
    <dbReference type="NCBI Taxonomy" id="1160509"/>
    <lineage>
        <taxon>Eukaryota</taxon>
        <taxon>Fungi</taxon>
        <taxon>Dikarya</taxon>
        <taxon>Ascomycota</taxon>
        <taxon>Pezizomycotina</taxon>
        <taxon>Pezizomycetes</taxon>
        <taxon>Pezizales</taxon>
        <taxon>Ascobolaceae</taxon>
        <taxon>Ascobolus</taxon>
    </lineage>
</organism>
<evidence type="ECO:0000256" key="1">
    <source>
        <dbReference type="SAM" id="MobiDB-lite"/>
    </source>
</evidence>
<name>A0A3N4HY60_ASCIM</name>
<proteinExistence type="predicted"/>
<protein>
    <submittedName>
        <fullName evidence="2">Uncharacterized protein</fullName>
    </submittedName>
</protein>
<gene>
    <name evidence="2" type="ORF">BJ508DRAFT_312716</name>
</gene>
<keyword evidence="3" id="KW-1185">Reference proteome</keyword>
<dbReference type="Proteomes" id="UP000275078">
    <property type="component" value="Unassembled WGS sequence"/>
</dbReference>
<dbReference type="AlphaFoldDB" id="A0A3N4HY60"/>
<sequence length="267" mass="29776">MADPSSSPTFNNGNRMSRQQLRDRVRNPPPLPPALVTARKAYGGGRGSAVYRDRKEKRAKHWCEAYDANIFADGFKGRMLFSKEHSDLLSKGCQEYNFHGSAGHPLGSPKVMATRILREVGGCNGQGPNCSKMVLRVRSKLINIGRKRRAEKRLAGVVDPDSIEGDEYIPGVEILRSRNWVRDRGLAKILDEYDVGEDDIAAAIFSKRFPKVLISSSINHVDVAKLLDEQHDDYPGTITDDEVVADPGLEDMDEDYWWMLGAGWCGV</sequence>
<dbReference type="EMBL" id="ML119785">
    <property type="protein sequence ID" value="RPA74614.1"/>
    <property type="molecule type" value="Genomic_DNA"/>
</dbReference>
<accession>A0A3N4HY60</accession>